<dbReference type="Pfam" id="PF02498">
    <property type="entry name" value="Bro-N"/>
    <property type="match status" value="1"/>
</dbReference>
<evidence type="ECO:0000313" key="3">
    <source>
        <dbReference type="EMBL" id="AZF98788.1"/>
    </source>
</evidence>
<proteinExistence type="predicted"/>
<dbReference type="RefSeq" id="YP_010653159.1">
    <property type="nucleotide sequence ID" value="NC_070794.1"/>
</dbReference>
<gene>
    <name evidence="3" type="primary">49</name>
    <name evidence="3" type="ORF">SEA_MARIDALIA_49</name>
</gene>
<sequence length="274" mass="30970">MSHDITPHDGEGSPFDSIRRVTPEGREFWSARDLMPLLGYDEWRKFDGAIDRARISASNAGYTVTDHFVGAAKVAASGPAGKDHHLSRYACYLIALNGDPRKPEIAAAQTYFVIRTREAETSPPALTGPELLAAAVLESQRVIEQREARIHQLERVVTDQAPKVTYVDTYVTDADLLSFSTVASSNGVKESWLRDLLIERDWIYAQQDSRWSEQKQKKVTRNRYSEKAPFKRYFRRIEVHEAPRFRGSEVMHTLKITPQGAEAIARLVTKVRAA</sequence>
<protein>
    <submittedName>
        <fullName evidence="3">Antirepressor</fullName>
    </submittedName>
</protein>
<feature type="domain" description="Antirepressor protein C-terminal" evidence="2">
    <location>
        <begin position="157"/>
        <end position="269"/>
    </location>
</feature>
<dbReference type="GO" id="GO:0003677">
    <property type="term" value="F:DNA binding"/>
    <property type="evidence" value="ECO:0007669"/>
    <property type="project" value="InterPro"/>
</dbReference>
<feature type="domain" description="Bro-N" evidence="1">
    <location>
        <begin position="18"/>
        <end position="110"/>
    </location>
</feature>
<accession>A0A3G8FVM9</accession>
<keyword evidence="4" id="KW-1185">Reference proteome</keyword>
<dbReference type="KEGG" id="vg:77928990"/>
<dbReference type="GeneID" id="77928990"/>
<dbReference type="Proteomes" id="UP000268552">
    <property type="component" value="Genome"/>
</dbReference>
<reference evidence="3 4" key="1">
    <citation type="submission" date="2018-10" db="EMBL/GenBank/DDBJ databases">
        <authorList>
            <person name="Washington J.M."/>
            <person name="Garlena R.A."/>
            <person name="Russell D.A."/>
            <person name="Pope W.H."/>
            <person name="Jacobs-Sera D."/>
            <person name="Hatfull G.F."/>
        </authorList>
    </citation>
    <scope>NUCLEOTIDE SEQUENCE [LARGE SCALE GENOMIC DNA]</scope>
</reference>
<evidence type="ECO:0000259" key="2">
    <source>
        <dbReference type="Pfam" id="PF03374"/>
    </source>
</evidence>
<dbReference type="InterPro" id="IPR005039">
    <property type="entry name" value="Ant_C"/>
</dbReference>
<evidence type="ECO:0000259" key="1">
    <source>
        <dbReference type="Pfam" id="PF02498"/>
    </source>
</evidence>
<evidence type="ECO:0000313" key="4">
    <source>
        <dbReference type="Proteomes" id="UP000268552"/>
    </source>
</evidence>
<organism evidence="3 4">
    <name type="scientific">Gordonia phage Maridalia</name>
    <dbReference type="NCBI Taxonomy" id="2488957"/>
    <lineage>
        <taxon>Viruses</taxon>
        <taxon>Duplodnaviria</taxon>
        <taxon>Heunggongvirae</taxon>
        <taxon>Uroviricota</taxon>
        <taxon>Caudoviricetes</taxon>
        <taxon>Nymbaxtervirinae</taxon>
        <taxon>Nymphadoravirus</taxon>
        <taxon>Nymphadoravirus maridalia</taxon>
    </lineage>
</organism>
<dbReference type="EMBL" id="MK112547">
    <property type="protein sequence ID" value="AZF98788.1"/>
    <property type="molecule type" value="Genomic_DNA"/>
</dbReference>
<dbReference type="InterPro" id="IPR003497">
    <property type="entry name" value="BRO_N_domain"/>
</dbReference>
<dbReference type="Pfam" id="PF03374">
    <property type="entry name" value="ANT"/>
    <property type="match status" value="1"/>
</dbReference>
<name>A0A3G8FVM9_9CAUD</name>